<dbReference type="CDD" id="cd04301">
    <property type="entry name" value="NAT_SF"/>
    <property type="match status" value="1"/>
</dbReference>
<dbReference type="InterPro" id="IPR050680">
    <property type="entry name" value="YpeA/RimI_acetyltransf"/>
</dbReference>
<reference evidence="4 5" key="1">
    <citation type="submission" date="2020-02" db="EMBL/GenBank/DDBJ databases">
        <authorList>
            <person name="Chen W.-M."/>
        </authorList>
    </citation>
    <scope>NUCLEOTIDE SEQUENCE [LARGE SCALE GENOMIC DNA]</scope>
    <source>
        <strain evidence="4 5">TWA-26</strain>
    </source>
</reference>
<dbReference type="SUPFAM" id="SSF55729">
    <property type="entry name" value="Acyl-CoA N-acyltransferases (Nat)"/>
    <property type="match status" value="1"/>
</dbReference>
<evidence type="ECO:0000259" key="3">
    <source>
        <dbReference type="PROSITE" id="PS51186"/>
    </source>
</evidence>
<dbReference type="PANTHER" id="PTHR43420">
    <property type="entry name" value="ACETYLTRANSFERASE"/>
    <property type="match status" value="1"/>
</dbReference>
<dbReference type="PANTHER" id="PTHR43420:SF44">
    <property type="entry name" value="ACETYLTRANSFERASE YPEA"/>
    <property type="match status" value="1"/>
</dbReference>
<dbReference type="InterPro" id="IPR000182">
    <property type="entry name" value="GNAT_dom"/>
</dbReference>
<evidence type="ECO:0000313" key="4">
    <source>
        <dbReference type="EMBL" id="NHM04586.1"/>
    </source>
</evidence>
<name>A0ABX0IDI1_9FLAO</name>
<dbReference type="Proteomes" id="UP000761423">
    <property type="component" value="Unassembled WGS sequence"/>
</dbReference>
<dbReference type="Pfam" id="PF13673">
    <property type="entry name" value="Acetyltransf_10"/>
    <property type="match status" value="1"/>
</dbReference>
<feature type="domain" description="N-acetyltransferase" evidence="3">
    <location>
        <begin position="1"/>
        <end position="163"/>
    </location>
</feature>
<evidence type="ECO:0000313" key="5">
    <source>
        <dbReference type="Proteomes" id="UP000761423"/>
    </source>
</evidence>
<evidence type="ECO:0000256" key="1">
    <source>
        <dbReference type="ARBA" id="ARBA00022679"/>
    </source>
</evidence>
<organism evidence="4 5">
    <name type="scientific">Flavobacterium celericrescens</name>
    <dbReference type="NCBI Taxonomy" id="2709780"/>
    <lineage>
        <taxon>Bacteria</taxon>
        <taxon>Pseudomonadati</taxon>
        <taxon>Bacteroidota</taxon>
        <taxon>Flavobacteriia</taxon>
        <taxon>Flavobacteriales</taxon>
        <taxon>Flavobacteriaceae</taxon>
        <taxon>Flavobacterium</taxon>
    </lineage>
</organism>
<protein>
    <submittedName>
        <fullName evidence="4">GNAT family N-acetyltransferase</fullName>
    </submittedName>
</protein>
<gene>
    <name evidence="4" type="ORF">G4L40_07705</name>
</gene>
<accession>A0ABX0IDI1</accession>
<dbReference type="RefSeq" id="WP_166236632.1">
    <property type="nucleotide sequence ID" value="NZ_JAAJBV010000005.1"/>
</dbReference>
<keyword evidence="1" id="KW-0808">Transferase</keyword>
<evidence type="ECO:0000256" key="2">
    <source>
        <dbReference type="ARBA" id="ARBA00023315"/>
    </source>
</evidence>
<keyword evidence="2" id="KW-0012">Acyltransferase</keyword>
<dbReference type="EMBL" id="JAAJBV010000005">
    <property type="protein sequence ID" value="NHM04586.1"/>
    <property type="molecule type" value="Genomic_DNA"/>
</dbReference>
<proteinExistence type="predicted"/>
<dbReference type="PROSITE" id="PS51186">
    <property type="entry name" value="GNAT"/>
    <property type="match status" value="1"/>
</dbReference>
<comment type="caution">
    <text evidence="4">The sequence shown here is derived from an EMBL/GenBank/DDBJ whole genome shotgun (WGS) entry which is preliminary data.</text>
</comment>
<keyword evidence="5" id="KW-1185">Reference proteome</keyword>
<dbReference type="InterPro" id="IPR016181">
    <property type="entry name" value="Acyl_CoA_acyltransferase"/>
</dbReference>
<dbReference type="Gene3D" id="3.40.630.30">
    <property type="match status" value="1"/>
</dbReference>
<sequence length="163" mass="18786">MKIVPLKKEQLHIVAQLAYEIWPKAYGEILSPTQLQYMLKQFYSLDALEIQIQNGQYFLLLKDAEKAIGFLSYELNCYGTGNLKIHKIYILPTEQGKGLGKLLIDKAIEIATAHQQKAVFLNVNKYNKARFFYEKLGFTIIKDEVIDIGNGYVMDDYVMEILL</sequence>